<protein>
    <recommendedName>
        <fullName evidence="1">DUF5641 domain-containing protein</fullName>
    </recommendedName>
</protein>
<organism evidence="2 3">
    <name type="scientific">Parnassius mnemosyne</name>
    <name type="common">clouded apollo</name>
    <dbReference type="NCBI Taxonomy" id="213953"/>
    <lineage>
        <taxon>Eukaryota</taxon>
        <taxon>Metazoa</taxon>
        <taxon>Ecdysozoa</taxon>
        <taxon>Arthropoda</taxon>
        <taxon>Hexapoda</taxon>
        <taxon>Insecta</taxon>
        <taxon>Pterygota</taxon>
        <taxon>Neoptera</taxon>
        <taxon>Endopterygota</taxon>
        <taxon>Lepidoptera</taxon>
        <taxon>Glossata</taxon>
        <taxon>Ditrysia</taxon>
        <taxon>Papilionoidea</taxon>
        <taxon>Papilionidae</taxon>
        <taxon>Parnassiinae</taxon>
        <taxon>Parnassini</taxon>
        <taxon>Parnassius</taxon>
        <taxon>Driopa</taxon>
    </lineage>
</organism>
<dbReference type="InterPro" id="IPR040676">
    <property type="entry name" value="DUF5641"/>
</dbReference>
<sequence>MEADLRILMDLKSQIERSRNFWRRWSKEYLVNFFQRNKWNSQISEPKVDDIVLVKEDNLPPAKWLYGRVIEIHPGKDNITRVVTLRCKNSLLKRPASKLCILNVKD</sequence>
<proteinExistence type="predicted"/>
<reference evidence="2 3" key="1">
    <citation type="submission" date="2023-11" db="EMBL/GenBank/DDBJ databases">
        <authorList>
            <person name="Hedman E."/>
            <person name="Englund M."/>
            <person name="Stromberg M."/>
            <person name="Nyberg Akerstrom W."/>
            <person name="Nylinder S."/>
            <person name="Jareborg N."/>
            <person name="Kallberg Y."/>
            <person name="Kronander E."/>
        </authorList>
    </citation>
    <scope>NUCLEOTIDE SEQUENCE [LARGE SCALE GENOMIC DNA]</scope>
</reference>
<dbReference type="EMBL" id="CAVLGL010000091">
    <property type="protein sequence ID" value="CAK1595252.1"/>
    <property type="molecule type" value="Genomic_DNA"/>
</dbReference>
<evidence type="ECO:0000313" key="2">
    <source>
        <dbReference type="EMBL" id="CAK1595252.1"/>
    </source>
</evidence>
<dbReference type="PANTHER" id="PTHR47331">
    <property type="entry name" value="PHD-TYPE DOMAIN-CONTAINING PROTEIN"/>
    <property type="match status" value="1"/>
</dbReference>
<dbReference type="Pfam" id="PF18701">
    <property type="entry name" value="DUF5641"/>
    <property type="match status" value="1"/>
</dbReference>
<dbReference type="PANTHER" id="PTHR47331:SF5">
    <property type="entry name" value="RIBONUCLEASE H"/>
    <property type="match status" value="1"/>
</dbReference>
<accession>A0AAV1LMC9</accession>
<evidence type="ECO:0000313" key="3">
    <source>
        <dbReference type="Proteomes" id="UP001314205"/>
    </source>
</evidence>
<keyword evidence="3" id="KW-1185">Reference proteome</keyword>
<dbReference type="Proteomes" id="UP001314205">
    <property type="component" value="Unassembled WGS sequence"/>
</dbReference>
<feature type="domain" description="DUF5641" evidence="1">
    <location>
        <begin position="18"/>
        <end position="102"/>
    </location>
</feature>
<dbReference type="AlphaFoldDB" id="A0AAV1LMC9"/>
<evidence type="ECO:0000259" key="1">
    <source>
        <dbReference type="Pfam" id="PF18701"/>
    </source>
</evidence>
<comment type="caution">
    <text evidence="2">The sequence shown here is derived from an EMBL/GenBank/DDBJ whole genome shotgun (WGS) entry which is preliminary data.</text>
</comment>
<name>A0AAV1LMC9_9NEOP</name>
<gene>
    <name evidence="2" type="ORF">PARMNEM_LOCUS14755</name>
</gene>